<dbReference type="InterPro" id="IPR040225">
    <property type="entry name" value="GIL1-like"/>
</dbReference>
<dbReference type="PANTHER" id="PTHR31161">
    <property type="entry name" value="PROTEIN GRAVITROPIC IN THE LIGHT 1"/>
    <property type="match status" value="1"/>
</dbReference>
<evidence type="ECO:0000259" key="4">
    <source>
        <dbReference type="Pfam" id="PF24994"/>
    </source>
</evidence>
<sequence length="471" mass="51452">MLQKLALAVKSKTIEFFAEEDEEDEDRAGGADLDSAEEVITGQRVVVIKPDSPIGRDNGSRNPSAPRSAMPLLPKSPEQISRGLISSVFATVSSFHAAYLNLQIAHEPFQPDAIAAADRAAVLHLQRLSDLRQAYHLLRQSPEGAAARGLAVSSQVQAQVQENQSMLRKFEAVFNRLQSDIDGKDAEVSALKEQLREMEASNSLLERKLKAGSASPSVDDGEKLVLSIGVFDAVLKEAYRAAHSFTGIFIKVLKASGGDPKAAANSIYQDVGFLKGDHHGYALLSYFCLGMFGGFASEEFSSDSHGDRPSAGRKRQFFREFIKQCLVDPTELLATEPEGQFARFCERKYCSLIKPSIGSLPPFNAAMDTPLGPWGPSNPLYEPFVSMSSLVWAACRLAMAFEGPIEIFRVQPGVDFCMVFMENVLGKNTLLGMNLGRAMPKVGFTVFPGFRHGPASTIQCKVYLNYRESSP</sequence>
<evidence type="ECO:0000313" key="5">
    <source>
        <dbReference type="EMBL" id="CAA7403618.1"/>
    </source>
</evidence>
<feature type="region of interest" description="Disordered" evidence="2">
    <location>
        <begin position="50"/>
        <end position="73"/>
    </location>
</feature>
<evidence type="ECO:0000256" key="2">
    <source>
        <dbReference type="SAM" id="MobiDB-lite"/>
    </source>
</evidence>
<name>A0A7I8L2S6_SPIIN</name>
<dbReference type="Pfam" id="PF04859">
    <property type="entry name" value="DUF641"/>
    <property type="match status" value="1"/>
</dbReference>
<accession>A0A7I8L2S6</accession>
<dbReference type="OrthoDB" id="1915848at2759"/>
<keyword evidence="1" id="KW-0175">Coiled coil</keyword>
<dbReference type="Proteomes" id="UP000663760">
    <property type="component" value="Chromosome 10"/>
</dbReference>
<dbReference type="EMBL" id="LR746273">
    <property type="protein sequence ID" value="CAA7403618.1"/>
    <property type="molecule type" value="Genomic_DNA"/>
</dbReference>
<feature type="domain" description="GIL1/IRKI C-terminal" evidence="4">
    <location>
        <begin position="407"/>
        <end position="463"/>
    </location>
</feature>
<dbReference type="AlphaFoldDB" id="A0A7I8L2S6"/>
<dbReference type="GO" id="GO:0009639">
    <property type="term" value="P:response to red or far red light"/>
    <property type="evidence" value="ECO:0007669"/>
    <property type="project" value="InterPro"/>
</dbReference>
<reference evidence="5" key="1">
    <citation type="submission" date="2020-02" db="EMBL/GenBank/DDBJ databases">
        <authorList>
            <person name="Scholz U."/>
            <person name="Mascher M."/>
            <person name="Fiebig A."/>
        </authorList>
    </citation>
    <scope>NUCLEOTIDE SEQUENCE</scope>
</reference>
<organism evidence="5 6">
    <name type="scientific">Spirodela intermedia</name>
    <name type="common">Intermediate duckweed</name>
    <dbReference type="NCBI Taxonomy" id="51605"/>
    <lineage>
        <taxon>Eukaryota</taxon>
        <taxon>Viridiplantae</taxon>
        <taxon>Streptophyta</taxon>
        <taxon>Embryophyta</taxon>
        <taxon>Tracheophyta</taxon>
        <taxon>Spermatophyta</taxon>
        <taxon>Magnoliopsida</taxon>
        <taxon>Liliopsida</taxon>
        <taxon>Araceae</taxon>
        <taxon>Lemnoideae</taxon>
        <taxon>Spirodela</taxon>
    </lineage>
</organism>
<protein>
    <submittedName>
        <fullName evidence="5">Uncharacterized protein</fullName>
    </submittedName>
</protein>
<dbReference type="InterPro" id="IPR056813">
    <property type="entry name" value="GIL1_IRKI_C"/>
</dbReference>
<evidence type="ECO:0000259" key="3">
    <source>
        <dbReference type="Pfam" id="PF04859"/>
    </source>
</evidence>
<evidence type="ECO:0000256" key="1">
    <source>
        <dbReference type="SAM" id="Coils"/>
    </source>
</evidence>
<gene>
    <name evidence="5" type="ORF">SI8410_10014296</name>
</gene>
<proteinExistence type="predicted"/>
<dbReference type="GO" id="GO:0009959">
    <property type="term" value="P:negative gravitropism"/>
    <property type="evidence" value="ECO:0007669"/>
    <property type="project" value="InterPro"/>
</dbReference>
<dbReference type="InterPro" id="IPR006943">
    <property type="entry name" value="DUF641_pln"/>
</dbReference>
<feature type="domain" description="DUF641" evidence="3">
    <location>
        <begin position="80"/>
        <end position="208"/>
    </location>
</feature>
<evidence type="ECO:0000313" key="6">
    <source>
        <dbReference type="Proteomes" id="UP000663760"/>
    </source>
</evidence>
<keyword evidence="6" id="KW-1185">Reference proteome</keyword>
<feature type="coiled-coil region" evidence="1">
    <location>
        <begin position="174"/>
        <end position="208"/>
    </location>
</feature>
<dbReference type="Pfam" id="PF24994">
    <property type="entry name" value="GIL1_IRKI_C"/>
    <property type="match status" value="1"/>
</dbReference>